<protein>
    <submittedName>
        <fullName evidence="1">Uncharacterized protein</fullName>
    </submittedName>
</protein>
<name>A0A2N0B9J6_9LEPT</name>
<reference evidence="1" key="1">
    <citation type="submission" date="2017-07" db="EMBL/GenBank/DDBJ databases">
        <title>Leptospira spp. isolated from tropical soils.</title>
        <authorList>
            <person name="Thibeaux R."/>
            <person name="Iraola G."/>
            <person name="Ferres I."/>
            <person name="Bierque E."/>
            <person name="Girault D."/>
            <person name="Soupe-Gilbert M.-E."/>
            <person name="Picardeau M."/>
            <person name="Goarant C."/>
        </authorList>
    </citation>
    <scope>NUCLEOTIDE SEQUENCE [LARGE SCALE GENOMIC DNA]</scope>
    <source>
        <strain evidence="1">ATI7-C-A5</strain>
    </source>
</reference>
<sequence length="75" mass="9251">MQISETTIPDLPNLLFFKPFSRIQRPEYDPKRRNQLHSNETYFPFRMRFLLFMKTIYCRIVKLRILYGVETRFTS</sequence>
<comment type="caution">
    <text evidence="1">The sequence shown here is derived from an EMBL/GenBank/DDBJ whole genome shotgun (WGS) entry which is preliminary data.</text>
</comment>
<organism evidence="1">
    <name type="scientific">Leptospira ellisii</name>
    <dbReference type="NCBI Taxonomy" id="2023197"/>
    <lineage>
        <taxon>Bacteria</taxon>
        <taxon>Pseudomonadati</taxon>
        <taxon>Spirochaetota</taxon>
        <taxon>Spirochaetia</taxon>
        <taxon>Leptospirales</taxon>
        <taxon>Leptospiraceae</taxon>
        <taxon>Leptospira</taxon>
    </lineage>
</organism>
<dbReference type="AlphaFoldDB" id="A0A2N0B9J6"/>
<dbReference type="EMBL" id="NPEF01000074">
    <property type="protein sequence ID" value="PJZ93225.1"/>
    <property type="molecule type" value="Genomic_DNA"/>
</dbReference>
<evidence type="ECO:0000313" key="1">
    <source>
        <dbReference type="EMBL" id="PJZ93225.1"/>
    </source>
</evidence>
<gene>
    <name evidence="1" type="ORF">CH379_08925</name>
</gene>
<accession>A0A2N0B9J6</accession>
<accession>A0A2N0BL01</accession>
<proteinExistence type="predicted"/>